<name>A0A2K3NBQ5_TRIPR</name>
<comment type="caution">
    <text evidence="2">The sequence shown here is derived from an EMBL/GenBank/DDBJ whole genome shotgun (WGS) entry which is preliminary data.</text>
</comment>
<evidence type="ECO:0000256" key="1">
    <source>
        <dbReference type="SAM" id="Phobius"/>
    </source>
</evidence>
<evidence type="ECO:0000313" key="2">
    <source>
        <dbReference type="EMBL" id="PNY00464.1"/>
    </source>
</evidence>
<protein>
    <submittedName>
        <fullName evidence="2">Uncharacterized protein</fullName>
    </submittedName>
</protein>
<reference evidence="2 3" key="2">
    <citation type="journal article" date="2017" name="Front. Plant Sci.">
        <title>Gene Classification and Mining of Molecular Markers Useful in Red Clover (Trifolium pratense) Breeding.</title>
        <authorList>
            <person name="Istvanek J."/>
            <person name="Dluhosova J."/>
            <person name="Dluhos P."/>
            <person name="Patkova L."/>
            <person name="Nedelnik J."/>
            <person name="Repkova J."/>
        </authorList>
    </citation>
    <scope>NUCLEOTIDE SEQUENCE [LARGE SCALE GENOMIC DNA]</scope>
    <source>
        <strain evidence="3">cv. Tatra</strain>
        <tissue evidence="2">Young leaves</tissue>
    </source>
</reference>
<organism evidence="2 3">
    <name type="scientific">Trifolium pratense</name>
    <name type="common">Red clover</name>
    <dbReference type="NCBI Taxonomy" id="57577"/>
    <lineage>
        <taxon>Eukaryota</taxon>
        <taxon>Viridiplantae</taxon>
        <taxon>Streptophyta</taxon>
        <taxon>Embryophyta</taxon>
        <taxon>Tracheophyta</taxon>
        <taxon>Spermatophyta</taxon>
        <taxon>Magnoliopsida</taxon>
        <taxon>eudicotyledons</taxon>
        <taxon>Gunneridae</taxon>
        <taxon>Pentapetalae</taxon>
        <taxon>rosids</taxon>
        <taxon>fabids</taxon>
        <taxon>Fabales</taxon>
        <taxon>Fabaceae</taxon>
        <taxon>Papilionoideae</taxon>
        <taxon>50 kb inversion clade</taxon>
        <taxon>NPAAA clade</taxon>
        <taxon>Hologalegina</taxon>
        <taxon>IRL clade</taxon>
        <taxon>Trifolieae</taxon>
        <taxon>Trifolium</taxon>
    </lineage>
</organism>
<keyword evidence="1" id="KW-0812">Transmembrane</keyword>
<gene>
    <name evidence="2" type="ORF">L195_g023744</name>
</gene>
<reference evidence="2 3" key="1">
    <citation type="journal article" date="2014" name="Am. J. Bot.">
        <title>Genome assembly and annotation for red clover (Trifolium pratense; Fabaceae).</title>
        <authorList>
            <person name="Istvanek J."/>
            <person name="Jaros M."/>
            <person name="Krenek A."/>
            <person name="Repkova J."/>
        </authorList>
    </citation>
    <scope>NUCLEOTIDE SEQUENCE [LARGE SCALE GENOMIC DNA]</scope>
    <source>
        <strain evidence="3">cv. Tatra</strain>
        <tissue evidence="2">Young leaves</tissue>
    </source>
</reference>
<accession>A0A2K3NBQ5</accession>
<feature type="transmembrane region" description="Helical" evidence="1">
    <location>
        <begin position="43"/>
        <end position="61"/>
    </location>
</feature>
<keyword evidence="1" id="KW-0472">Membrane</keyword>
<proteinExistence type="predicted"/>
<keyword evidence="1" id="KW-1133">Transmembrane helix</keyword>
<dbReference type="EMBL" id="ASHM01018952">
    <property type="protein sequence ID" value="PNY00464.1"/>
    <property type="molecule type" value="Genomic_DNA"/>
</dbReference>
<evidence type="ECO:0000313" key="3">
    <source>
        <dbReference type="Proteomes" id="UP000236291"/>
    </source>
</evidence>
<dbReference type="AlphaFoldDB" id="A0A2K3NBQ5"/>
<sequence length="181" mass="19980">MILNVEDEDNNGSMLIVTHWWNISQPLEINSPMGMNDMLAEESIVLFVFSLFPALACACILKLSQCNYNLTCCFHYSWHNCGHQNLIPVISPLDLEFGLKCGKPCAACDHYVAEEGLGIACCENGQLQVHNGRLQELQNQGFSCLIATPTGPYSCNWVAPAIPKSLLKEVLLQKSYSAVLS</sequence>
<dbReference type="Proteomes" id="UP000236291">
    <property type="component" value="Unassembled WGS sequence"/>
</dbReference>